<feature type="domain" description="CBM20" evidence="2">
    <location>
        <begin position="310"/>
        <end position="390"/>
    </location>
</feature>
<dbReference type="InterPro" id="IPR032640">
    <property type="entry name" value="AMPK1_CBM"/>
</dbReference>
<dbReference type="Gene3D" id="2.60.40.10">
    <property type="entry name" value="Immunoglobulins"/>
    <property type="match status" value="4"/>
</dbReference>
<sequence length="485" mass="55110">MKFLGCWFILLLLLADGLPVLAQQRNSLTIANDKLILQIDKRSTPNYLDTLLTRAGVNGAGISAKILKGDYSPLTRQGWQITEKDRFKVKFNRPLNISVNIQPQQPFIITTNNVNSEGSPGYPADVLYGVNKFNRQTVYELPNGATRFFVPGNLTAKRVMLSGNFNMWSLSKGVMLKTDSGWITDIKLKPGVYAYKFIINGRWTHDANNKLTEDDGFHSVNSIYYRYNYTFKLNGFQKSARVIVAGSFNRWKVNEILLMRKGNSWQASMYLHDGMHLYRFMVDNKWITDPANKVKGLDEKGLIASAINLGETVNFKLKGYANAGKVSVAGSFNNWQADRIFLKKINNVWQLPVIMPEGNYGYKFTVDGRWITDPANTCYVEDGGETNSFISVSPNHTFKLRGYPNAQTVRVAGSFNNWNMDEYTMGRKGDEWVLSIKLPIGKTRYKFIVDGNWLLDPANKQWEANEFDTGNSVIWIDPETLTKTR</sequence>
<protein>
    <recommendedName>
        <fullName evidence="2">CBM20 domain-containing protein</fullName>
    </recommendedName>
</protein>
<evidence type="ECO:0000313" key="4">
    <source>
        <dbReference type="Proteomes" id="UP001199919"/>
    </source>
</evidence>
<feature type="domain" description="CBM20" evidence="2">
    <location>
        <begin position="143"/>
        <end position="223"/>
    </location>
</feature>
<dbReference type="InterPro" id="IPR050827">
    <property type="entry name" value="CRP1_MDG1_kinase"/>
</dbReference>
<dbReference type="SMART" id="SM01065">
    <property type="entry name" value="CBM_2"/>
    <property type="match status" value="3"/>
</dbReference>
<gene>
    <name evidence="3" type="ORF">LT679_15725</name>
</gene>
<dbReference type="InterPro" id="IPR013783">
    <property type="entry name" value="Ig-like_fold"/>
</dbReference>
<evidence type="ECO:0000313" key="3">
    <source>
        <dbReference type="EMBL" id="MCD8742063.1"/>
    </source>
</evidence>
<dbReference type="SUPFAM" id="SSF81296">
    <property type="entry name" value="E set domains"/>
    <property type="match status" value="4"/>
</dbReference>
<reference evidence="3 4" key="1">
    <citation type="submission" date="2021-12" db="EMBL/GenBank/DDBJ databases">
        <title>Mucilaginibacter roseus genome.</title>
        <authorList>
            <person name="Ferreira J.R."/>
            <person name="Newman J.D."/>
        </authorList>
    </citation>
    <scope>NUCLEOTIDE SEQUENCE [LARGE SCALE GENOMIC DNA]</scope>
    <source>
        <strain evidence="3 4">LMG 28454</strain>
    </source>
</reference>
<dbReference type="EMBL" id="JAJPWV010000005">
    <property type="protein sequence ID" value="MCD8742063.1"/>
    <property type="molecule type" value="Genomic_DNA"/>
</dbReference>
<evidence type="ECO:0000259" key="2">
    <source>
        <dbReference type="SMART" id="SM01065"/>
    </source>
</evidence>
<organism evidence="3 4">
    <name type="scientific">Mucilaginibacter roseus</name>
    <dbReference type="NCBI Taxonomy" id="1528868"/>
    <lineage>
        <taxon>Bacteria</taxon>
        <taxon>Pseudomonadati</taxon>
        <taxon>Bacteroidota</taxon>
        <taxon>Sphingobacteriia</taxon>
        <taxon>Sphingobacteriales</taxon>
        <taxon>Sphingobacteriaceae</taxon>
        <taxon>Mucilaginibacter</taxon>
    </lineage>
</organism>
<dbReference type="CDD" id="cd02859">
    <property type="entry name" value="E_set_AMPKbeta_like_N"/>
    <property type="match status" value="3"/>
</dbReference>
<dbReference type="Pfam" id="PF16561">
    <property type="entry name" value="AMPK1_CBM"/>
    <property type="match status" value="4"/>
</dbReference>
<dbReference type="RefSeq" id="WP_232178604.1">
    <property type="nucleotide sequence ID" value="NZ_JAJPWV010000005.1"/>
</dbReference>
<dbReference type="InterPro" id="IPR002044">
    <property type="entry name" value="CBM20"/>
</dbReference>
<dbReference type="InterPro" id="IPR014756">
    <property type="entry name" value="Ig_E-set"/>
</dbReference>
<evidence type="ECO:0000256" key="1">
    <source>
        <dbReference type="ARBA" id="ARBA00010926"/>
    </source>
</evidence>
<accession>A0ABS8U4M0</accession>
<dbReference type="PANTHER" id="PTHR10343">
    <property type="entry name" value="5'-AMP-ACTIVATED PROTEIN KINASE , BETA SUBUNIT"/>
    <property type="match status" value="1"/>
</dbReference>
<name>A0ABS8U4M0_9SPHI</name>
<dbReference type="Proteomes" id="UP001199919">
    <property type="component" value="Unassembled WGS sequence"/>
</dbReference>
<proteinExistence type="inferred from homology"/>
<comment type="caution">
    <text evidence="3">The sequence shown here is derived from an EMBL/GenBank/DDBJ whole genome shotgun (WGS) entry which is preliminary data.</text>
</comment>
<dbReference type="PANTHER" id="PTHR10343:SF84">
    <property type="entry name" value="5'-AMP-ACTIVATED PROTEIN KINASE SUBUNIT BETA-1"/>
    <property type="match status" value="1"/>
</dbReference>
<feature type="domain" description="CBM20" evidence="2">
    <location>
        <begin position="397"/>
        <end position="474"/>
    </location>
</feature>
<comment type="similarity">
    <text evidence="1">Belongs to the 5'-AMP-activated protein kinase beta subunit family.</text>
</comment>
<keyword evidence="4" id="KW-1185">Reference proteome</keyword>